<dbReference type="GO" id="GO:0003677">
    <property type="term" value="F:DNA binding"/>
    <property type="evidence" value="ECO:0007669"/>
    <property type="project" value="UniProtKB-KW"/>
</dbReference>
<dbReference type="GeneID" id="8828383"/>
<dbReference type="OrthoDB" id="11138at2157"/>
<dbReference type="AlphaFoldDB" id="B5ID10"/>
<dbReference type="KEGG" id="abi:Aboo_1419"/>
<dbReference type="STRING" id="439481.Aboo_1419"/>
<gene>
    <name evidence="2" type="ordered locus">Aboo_1419</name>
</gene>
<evidence type="ECO:0000313" key="3">
    <source>
        <dbReference type="Proteomes" id="UP000001400"/>
    </source>
</evidence>
<proteinExistence type="predicted"/>
<dbReference type="PANTHER" id="PTHR10245:SF15">
    <property type="entry name" value="ENDOTHELIAL DIFFERENTIATION-RELATED FACTOR 1"/>
    <property type="match status" value="1"/>
</dbReference>
<dbReference type="SUPFAM" id="SSF47413">
    <property type="entry name" value="lambda repressor-like DNA-binding domains"/>
    <property type="match status" value="1"/>
</dbReference>
<dbReference type="Pfam" id="PF01381">
    <property type="entry name" value="HTH_3"/>
    <property type="match status" value="1"/>
</dbReference>
<evidence type="ECO:0000256" key="1">
    <source>
        <dbReference type="ARBA" id="ARBA00023125"/>
    </source>
</evidence>
<sequence length="178" mass="20803">MEQKYISERHGRFGEIMICELCGKNVPRLHKVVIEGVIMNVCDDCAKFGKEIKGNEIPKDVKYLPPEVVRERLERKQRRRRKDYLDEEEVLIEDYPEVIRKAREKMGLTQEQLAKKILEKKTVISKIERGEMHPDEKLIKKLEKALDIKLKEKVSTVYRKDTKKSGGLTLGDLIKDAL</sequence>
<accession>B5ID10</accession>
<dbReference type="CDD" id="cd00093">
    <property type="entry name" value="HTH_XRE"/>
    <property type="match status" value="1"/>
</dbReference>
<dbReference type="InterPro" id="IPR004451">
    <property type="entry name" value="MJ0586"/>
</dbReference>
<dbReference type="Pfam" id="PF26602">
    <property type="entry name" value="HVO_2718_N"/>
    <property type="match status" value="1"/>
</dbReference>
<keyword evidence="3" id="KW-1185">Reference proteome</keyword>
<organism evidence="2 3">
    <name type="scientific">Aciduliprofundum boonei (strain DSM 19572 / T469)</name>
    <dbReference type="NCBI Taxonomy" id="439481"/>
    <lineage>
        <taxon>Archaea</taxon>
        <taxon>Methanobacteriati</taxon>
        <taxon>Thermoplasmatota</taxon>
        <taxon>DHVE2 group</taxon>
        <taxon>Candidatus Aciduliprofundum</taxon>
    </lineage>
</organism>
<name>B5ID10_ACIB4</name>
<dbReference type="eggNOG" id="arCOG01863">
    <property type="taxonomic scope" value="Archaea"/>
</dbReference>
<evidence type="ECO:0000313" key="2">
    <source>
        <dbReference type="EMBL" id="ADD09226.1"/>
    </source>
</evidence>
<dbReference type="InterPro" id="IPR001387">
    <property type="entry name" value="Cro/C1-type_HTH"/>
</dbReference>
<dbReference type="PROSITE" id="PS50943">
    <property type="entry name" value="HTH_CROC1"/>
    <property type="match status" value="1"/>
</dbReference>
<reference evidence="2" key="1">
    <citation type="submission" date="2010-02" db="EMBL/GenBank/DDBJ databases">
        <title>Complete sequence of Aciduliprofundum boonei T469.</title>
        <authorList>
            <consortium name="US DOE Joint Genome Institute"/>
            <person name="Lucas S."/>
            <person name="Copeland A."/>
            <person name="Lapidus A."/>
            <person name="Cheng J.-F."/>
            <person name="Bruce D."/>
            <person name="Goodwin L."/>
            <person name="Pitluck S."/>
            <person name="Saunders E."/>
            <person name="Detter J.C."/>
            <person name="Han C."/>
            <person name="Tapia R."/>
            <person name="Land M."/>
            <person name="Hauser L."/>
            <person name="Kyrpides N."/>
            <person name="Mikhailova N."/>
            <person name="Flores G."/>
            <person name="Reysenbach A.-L."/>
            <person name="Woyke T."/>
        </authorList>
    </citation>
    <scope>NUCLEOTIDE SEQUENCE</scope>
    <source>
        <strain evidence="2">T469</strain>
    </source>
</reference>
<dbReference type="Gene3D" id="1.10.260.40">
    <property type="entry name" value="lambda repressor-like DNA-binding domains"/>
    <property type="match status" value="1"/>
</dbReference>
<dbReference type="RefSeq" id="WP_008084003.1">
    <property type="nucleotide sequence ID" value="NC_013926.1"/>
</dbReference>
<dbReference type="NCBIfam" id="TIGR00270">
    <property type="entry name" value="multiprotein bridging factor aMBF1"/>
    <property type="match status" value="1"/>
</dbReference>
<dbReference type="EMBL" id="CP001941">
    <property type="protein sequence ID" value="ADD09226.1"/>
    <property type="molecule type" value="Genomic_DNA"/>
</dbReference>
<dbReference type="InterPro" id="IPR010982">
    <property type="entry name" value="Lambda_DNA-bd_dom_sf"/>
</dbReference>
<keyword evidence="1" id="KW-0238">DNA-binding</keyword>
<dbReference type="SMART" id="SM00530">
    <property type="entry name" value="HTH_XRE"/>
    <property type="match status" value="1"/>
</dbReference>
<protein>
    <submittedName>
        <fullName evidence="2">Transcriptional regulator, XRE family</fullName>
    </submittedName>
</protein>
<dbReference type="Proteomes" id="UP000001400">
    <property type="component" value="Chromosome"/>
</dbReference>
<dbReference type="PANTHER" id="PTHR10245">
    <property type="entry name" value="ENDOTHELIAL DIFFERENTIATION-RELATED FACTOR 1 MULTIPROTEIN BRIDGING FACTOR 1"/>
    <property type="match status" value="1"/>
</dbReference>
<dbReference type="HOGENOM" id="CLU_130237_0_0_2"/>
<dbReference type="InterPro" id="IPR058562">
    <property type="entry name" value="MJ0586_N"/>
</dbReference>